<dbReference type="PANTHER" id="PTHR42982">
    <property type="entry name" value="SEC-INDEPENDENT PROTEIN TRANSLOCASE PROTEIN TATA"/>
    <property type="match status" value="1"/>
</dbReference>
<evidence type="ECO:0000256" key="8">
    <source>
        <dbReference type="ARBA" id="ARBA00023010"/>
    </source>
</evidence>
<protein>
    <recommendedName>
        <fullName evidence="10">Sec-independent protein translocase protein TatA</fullName>
    </recommendedName>
</protein>
<dbReference type="EMBL" id="LN906597">
    <property type="protein sequence ID" value="CUT17154.1"/>
    <property type="molecule type" value="Genomic_DNA"/>
</dbReference>
<evidence type="ECO:0000256" key="6">
    <source>
        <dbReference type="ARBA" id="ARBA00022927"/>
    </source>
</evidence>
<name>A0A0S4M2P9_9BURK</name>
<comment type="subcellular location">
    <subcellularLocation>
        <location evidence="1 10">Cell membrane</location>
        <topology evidence="1 10">Single-pass membrane protein</topology>
    </subcellularLocation>
</comment>
<evidence type="ECO:0000256" key="11">
    <source>
        <dbReference type="SAM" id="MobiDB-lite"/>
    </source>
</evidence>
<dbReference type="Proteomes" id="UP000198651">
    <property type="component" value="Chromosome I"/>
</dbReference>
<dbReference type="InterPro" id="IPR003369">
    <property type="entry name" value="TatA/B/E"/>
</dbReference>
<dbReference type="NCBIfam" id="TIGR01411">
    <property type="entry name" value="tatAE"/>
    <property type="match status" value="1"/>
</dbReference>
<evidence type="ECO:0000256" key="4">
    <source>
        <dbReference type="ARBA" id="ARBA00022519"/>
    </source>
</evidence>
<evidence type="ECO:0000313" key="13">
    <source>
        <dbReference type="Proteomes" id="UP000198651"/>
    </source>
</evidence>
<dbReference type="OrthoDB" id="7066617at2"/>
<keyword evidence="5 10" id="KW-0812">Transmembrane</keyword>
<keyword evidence="2 10" id="KW-0813">Transport</keyword>
<dbReference type="InterPro" id="IPR006312">
    <property type="entry name" value="TatA/E"/>
</dbReference>
<dbReference type="STRING" id="1561003.Ark11_0298"/>
<dbReference type="GO" id="GO:0043953">
    <property type="term" value="P:protein transport by the Tat complex"/>
    <property type="evidence" value="ECO:0007669"/>
    <property type="project" value="UniProtKB-UniRule"/>
</dbReference>
<comment type="similarity">
    <text evidence="10">Belongs to the TatA/E family.</text>
</comment>
<comment type="subunit">
    <text evidence="10">The Tat system comprises two distinct complexes: a TatABC complex, containing multiple copies of TatA, TatB and TatC subunits, and a separate TatA complex, containing only TatA subunits. Substrates initially bind to the TatABC complex, which probably triggers association of the separate TatA complex to form the active translocon.</text>
</comment>
<feature type="transmembrane region" description="Helical" evidence="10">
    <location>
        <begin position="6"/>
        <end position="22"/>
    </location>
</feature>
<feature type="region of interest" description="Disordered" evidence="11">
    <location>
        <begin position="44"/>
        <end position="63"/>
    </location>
</feature>
<proteinExistence type="inferred from homology"/>
<keyword evidence="4" id="KW-0997">Cell inner membrane</keyword>
<evidence type="ECO:0000256" key="7">
    <source>
        <dbReference type="ARBA" id="ARBA00022989"/>
    </source>
</evidence>
<keyword evidence="3 10" id="KW-1003">Cell membrane</keyword>
<evidence type="ECO:0000256" key="2">
    <source>
        <dbReference type="ARBA" id="ARBA00022448"/>
    </source>
</evidence>
<evidence type="ECO:0000256" key="10">
    <source>
        <dbReference type="HAMAP-Rule" id="MF_00236"/>
    </source>
</evidence>
<comment type="function">
    <text evidence="10">Part of the twin-arginine translocation (Tat) system that transports large folded proteins containing a characteristic twin-arginine motif in their signal peptide across membranes. TatA could form the protein-conducting channel of the Tat system.</text>
</comment>
<keyword evidence="9 10" id="KW-0472">Membrane</keyword>
<evidence type="ECO:0000256" key="5">
    <source>
        <dbReference type="ARBA" id="ARBA00022692"/>
    </source>
</evidence>
<reference evidence="13" key="1">
    <citation type="submission" date="2015-11" db="EMBL/GenBank/DDBJ databases">
        <authorList>
            <person name="Seth-Smith H.M.B."/>
        </authorList>
    </citation>
    <scope>NUCLEOTIDE SEQUENCE [LARGE SCALE GENOMIC DNA]</scope>
    <source>
        <strain evidence="13">2013Ark11</strain>
    </source>
</reference>
<keyword evidence="7 10" id="KW-1133">Transmembrane helix</keyword>
<dbReference type="Gene3D" id="1.20.5.3310">
    <property type="match status" value="1"/>
</dbReference>
<dbReference type="PANTHER" id="PTHR42982:SF1">
    <property type="entry name" value="SEC-INDEPENDENT PROTEIN TRANSLOCASE PROTEIN TATA"/>
    <property type="match status" value="1"/>
</dbReference>
<dbReference type="GO" id="GO:0008320">
    <property type="term" value="F:protein transmembrane transporter activity"/>
    <property type="evidence" value="ECO:0007669"/>
    <property type="project" value="UniProtKB-UniRule"/>
</dbReference>
<evidence type="ECO:0000313" key="12">
    <source>
        <dbReference type="EMBL" id="CUT17154.1"/>
    </source>
</evidence>
<dbReference type="AlphaFoldDB" id="A0A0S4M2P9"/>
<organism evidence="12 13">
    <name type="scientific">Candidatus Ichthyocystis hellenicum</name>
    <dbReference type="NCBI Taxonomy" id="1561003"/>
    <lineage>
        <taxon>Bacteria</taxon>
        <taxon>Pseudomonadati</taxon>
        <taxon>Pseudomonadota</taxon>
        <taxon>Betaproteobacteria</taxon>
        <taxon>Burkholderiales</taxon>
        <taxon>Candidatus Ichthyocystis</taxon>
    </lineage>
</organism>
<dbReference type="GO" id="GO:0033281">
    <property type="term" value="C:TAT protein transport complex"/>
    <property type="evidence" value="ECO:0007669"/>
    <property type="project" value="UniProtKB-UniRule"/>
</dbReference>
<evidence type="ECO:0000256" key="3">
    <source>
        <dbReference type="ARBA" id="ARBA00022475"/>
    </source>
</evidence>
<keyword evidence="8 10" id="KW-0811">Translocation</keyword>
<keyword evidence="13" id="KW-1185">Reference proteome</keyword>
<gene>
    <name evidence="10" type="primary">tatA</name>
    <name evidence="12" type="ORF">Ark11_0298</name>
</gene>
<evidence type="ECO:0000256" key="9">
    <source>
        <dbReference type="ARBA" id="ARBA00023136"/>
    </source>
</evidence>
<accession>A0A0S4M2P9</accession>
<dbReference type="Pfam" id="PF02416">
    <property type="entry name" value="TatA_B_E"/>
    <property type="match status" value="1"/>
</dbReference>
<dbReference type="RefSeq" id="WP_092342791.1">
    <property type="nucleotide sequence ID" value="NZ_FLSL01000089.1"/>
</dbReference>
<dbReference type="HAMAP" id="MF_00236">
    <property type="entry name" value="TatA_E"/>
    <property type="match status" value="1"/>
</dbReference>
<keyword evidence="6 10" id="KW-0653">Protein transport</keyword>
<sequence length="63" mass="7073">MGSMSIFHWLLVLLVIGLLFGTDRLRNMGKDLGIAVRQFKEGLNDNFPSEKEGPHSSDKDNKV</sequence>
<evidence type="ECO:0000256" key="1">
    <source>
        <dbReference type="ARBA" id="ARBA00004162"/>
    </source>
</evidence>